<dbReference type="InterPro" id="IPR050491">
    <property type="entry name" value="AmpC-like"/>
</dbReference>
<dbReference type="Proteomes" id="UP000009097">
    <property type="component" value="Unassembled WGS sequence"/>
</dbReference>
<dbReference type="InterPro" id="IPR012338">
    <property type="entry name" value="Beta-lactam/transpept-like"/>
</dbReference>
<dbReference type="PANTHER" id="PTHR46825">
    <property type="entry name" value="D-ALANYL-D-ALANINE-CARBOXYPEPTIDASE/ENDOPEPTIDASE AMPH"/>
    <property type="match status" value="1"/>
</dbReference>
<dbReference type="InterPro" id="IPR001466">
    <property type="entry name" value="Beta-lactam-related"/>
</dbReference>
<sequence length="547" mass="61571">MAGLFSQLHRRLSRTQLTGNQPNYTAYFATPGLIPSMGGAKMSNPFKPKLVDFIVETRDEWKLAGLSIAVVDGDDTFTKSFGYATLPDTPATPETLWYGGSTTKAFTTAALAHLIDSGAYPALSKGWRTPIISIIRDDFVTSDEWATNNLTLEDVASHCSGLSNNDLSIRLEENGRPWTVKDIVRNIRHFPLRAEPRTEFDYNNEGYAVLSYVIEKVTGKRLRDVFKELIWEPLGMNSTFLDLQQAKDAPEHLSRGYYWDEHNKRHEAVPFLPTEIVSGAGAIISNVVDYTKWIKCLLRKASPLSEQVHQDIRRPRFIHNPDPANGLDVSLYGLAWWRTSIQGNVIYWHSGSTNSHVALVYWLPDLDYGVVILANCPSPATEIIMRRVIYDKLGTPEEKRHDVAEDLRNAQRKQKRDVRNATEILFPNRPSGNQPPSLDVSEFSGKYQALGYGTWEFVEVVSKGTPMGVVLVAHRKDLLWKTRVTLHHVSGDFWVAFITILEGDGLPEVFLVAEFRIGADGKPSGLELTFTDREKVNGGRVLLQRMK</sequence>
<gene>
    <name evidence="3" type="ORF">FOXG_15115</name>
</gene>
<dbReference type="Gene3D" id="3.40.710.10">
    <property type="entry name" value="DD-peptidase/beta-lactamase superfamily"/>
    <property type="match status" value="1"/>
</dbReference>
<dbReference type="PANTHER" id="PTHR46825:SF9">
    <property type="entry name" value="BETA-LACTAMASE-RELATED DOMAIN-CONTAINING PROTEIN"/>
    <property type="match status" value="1"/>
</dbReference>
<dbReference type="AlphaFoldDB" id="A0A0J9W3I6"/>
<evidence type="ECO:0000259" key="2">
    <source>
        <dbReference type="Pfam" id="PF00144"/>
    </source>
</evidence>
<accession>A0A0J9W3I6</accession>
<name>A0A0J9W3I6_FUSO4</name>
<protein>
    <recommendedName>
        <fullName evidence="2">Beta-lactamase-related domain-containing protein</fullName>
    </recommendedName>
</protein>
<evidence type="ECO:0000256" key="1">
    <source>
        <dbReference type="ARBA" id="ARBA00038215"/>
    </source>
</evidence>
<dbReference type="Pfam" id="PF00144">
    <property type="entry name" value="Beta-lactamase"/>
    <property type="match status" value="1"/>
</dbReference>
<dbReference type="OrthoDB" id="5946976at2759"/>
<organism evidence="3 4">
    <name type="scientific">Fusarium oxysporum f. sp. lycopersici (strain 4287 / CBS 123668 / FGSC 9935 / NRRL 34936)</name>
    <name type="common">Fusarium vascular wilt of tomato</name>
    <dbReference type="NCBI Taxonomy" id="426428"/>
    <lineage>
        <taxon>Eukaryota</taxon>
        <taxon>Fungi</taxon>
        <taxon>Dikarya</taxon>
        <taxon>Ascomycota</taxon>
        <taxon>Pezizomycotina</taxon>
        <taxon>Sordariomycetes</taxon>
        <taxon>Hypocreomycetidae</taxon>
        <taxon>Hypocreales</taxon>
        <taxon>Nectriaceae</taxon>
        <taxon>Fusarium</taxon>
        <taxon>Fusarium oxysporum species complex</taxon>
    </lineage>
</organism>
<evidence type="ECO:0000313" key="4">
    <source>
        <dbReference type="Proteomes" id="UP000009097"/>
    </source>
</evidence>
<dbReference type="EMBL" id="DS231722">
    <property type="protein sequence ID" value="KNB17629.1"/>
    <property type="molecule type" value="Genomic_DNA"/>
</dbReference>
<reference evidence="3" key="1">
    <citation type="submission" date="2007-04" db="EMBL/GenBank/DDBJ databases">
        <authorList>
            <consortium name="The Broad Institute Genome Sequencing Platform"/>
            <person name="Birren B."/>
            <person name="Lander E."/>
            <person name="Galagan J."/>
            <person name="Nusbaum C."/>
            <person name="Devon K."/>
            <person name="Ma L.-J."/>
            <person name="Jaffe D."/>
            <person name="Butler J."/>
            <person name="Alvarez P."/>
            <person name="Gnerre S."/>
            <person name="Grabherr M."/>
            <person name="Kleber M."/>
            <person name="Mauceli E."/>
            <person name="Brockman W."/>
            <person name="MacCallum I.A."/>
            <person name="Young S."/>
            <person name="LaButti K."/>
            <person name="DeCaprio D."/>
            <person name="Crawford M."/>
            <person name="Koehrsen M."/>
            <person name="Engels R."/>
            <person name="Montgomery P."/>
            <person name="Pearson M."/>
            <person name="Howarth C."/>
            <person name="Larson L."/>
            <person name="White J."/>
            <person name="O'Leary S."/>
            <person name="Kodira C."/>
            <person name="Zeng Q."/>
            <person name="Yandava C."/>
            <person name="Alvarado L."/>
            <person name="Kistler C."/>
            <person name="Shim W.-B."/>
            <person name="Kang S."/>
            <person name="Woloshuk C."/>
        </authorList>
    </citation>
    <scope>NUCLEOTIDE SEQUENCE</scope>
    <source>
        <strain evidence="3">4287</strain>
    </source>
</reference>
<feature type="domain" description="Beta-lactamase-related" evidence="2">
    <location>
        <begin position="58"/>
        <end position="382"/>
    </location>
</feature>
<proteinExistence type="inferred from homology"/>
<evidence type="ECO:0000313" key="3">
    <source>
        <dbReference type="EMBL" id="KNB17629.1"/>
    </source>
</evidence>
<dbReference type="RefSeq" id="XP_018255674.1">
    <property type="nucleotide sequence ID" value="XM_018395184.1"/>
</dbReference>
<dbReference type="VEuPathDB" id="FungiDB:FOXG_15115"/>
<comment type="similarity">
    <text evidence="1">Belongs to the peptidase S12 family.</text>
</comment>
<dbReference type="KEGG" id="fox:FOXG_15115"/>
<dbReference type="SUPFAM" id="SSF56601">
    <property type="entry name" value="beta-lactamase/transpeptidase-like"/>
    <property type="match status" value="1"/>
</dbReference>
<reference evidence="3" key="2">
    <citation type="journal article" date="2010" name="Nature">
        <title>Comparative genomics reveals mobile pathogenicity chromosomes in Fusarium.</title>
        <authorList>
            <person name="Ma L.J."/>
            <person name="van der Does H.C."/>
            <person name="Borkovich K.A."/>
            <person name="Coleman J.J."/>
            <person name="Daboussi M.J."/>
            <person name="Di Pietro A."/>
            <person name="Dufresne M."/>
            <person name="Freitag M."/>
            <person name="Grabherr M."/>
            <person name="Henrissat B."/>
            <person name="Houterman P.M."/>
            <person name="Kang S."/>
            <person name="Shim W.B."/>
            <person name="Woloshuk C."/>
            <person name="Xie X."/>
            <person name="Xu J.R."/>
            <person name="Antoniw J."/>
            <person name="Baker S.E."/>
            <person name="Bluhm B.H."/>
            <person name="Breakspear A."/>
            <person name="Brown D.W."/>
            <person name="Butchko R.A."/>
            <person name="Chapman S."/>
            <person name="Coulson R."/>
            <person name="Coutinho P.M."/>
            <person name="Danchin E.G."/>
            <person name="Diener A."/>
            <person name="Gale L.R."/>
            <person name="Gardiner D.M."/>
            <person name="Goff S."/>
            <person name="Hammond-Kosack K.E."/>
            <person name="Hilburn K."/>
            <person name="Hua-Van A."/>
            <person name="Jonkers W."/>
            <person name="Kazan K."/>
            <person name="Kodira C.D."/>
            <person name="Koehrsen M."/>
            <person name="Kumar L."/>
            <person name="Lee Y.H."/>
            <person name="Li L."/>
            <person name="Manners J.M."/>
            <person name="Miranda-Saavedra D."/>
            <person name="Mukherjee M."/>
            <person name="Park G."/>
            <person name="Park J."/>
            <person name="Park S.Y."/>
            <person name="Proctor R.H."/>
            <person name="Regev A."/>
            <person name="Ruiz-Roldan M.C."/>
            <person name="Sain D."/>
            <person name="Sakthikumar S."/>
            <person name="Sykes S."/>
            <person name="Schwartz D.C."/>
            <person name="Turgeon B.G."/>
            <person name="Wapinski I."/>
            <person name="Yoder O."/>
            <person name="Young S."/>
            <person name="Zeng Q."/>
            <person name="Zhou S."/>
            <person name="Galagan J."/>
            <person name="Cuomo C.A."/>
            <person name="Kistler H.C."/>
            <person name="Rep M."/>
        </authorList>
    </citation>
    <scope>NUCLEOTIDE SEQUENCE [LARGE SCALE GENOMIC DNA]</scope>
    <source>
        <strain evidence="3">4287</strain>
    </source>
</reference>
<dbReference type="GeneID" id="28956203"/>